<sequence length="42" mass="4853">MFKRLSMAAFDASANRTLFSFVSTRSLRVTLVEEEEEEVILK</sequence>
<evidence type="ECO:0000313" key="1">
    <source>
        <dbReference type="EMBL" id="PNX63338.1"/>
    </source>
</evidence>
<accession>A0A2K3KAP4</accession>
<evidence type="ECO:0000313" key="2">
    <source>
        <dbReference type="Proteomes" id="UP000236291"/>
    </source>
</evidence>
<reference evidence="1 2" key="2">
    <citation type="journal article" date="2017" name="Front. Plant Sci.">
        <title>Gene Classification and Mining of Molecular Markers Useful in Red Clover (Trifolium pratense) Breeding.</title>
        <authorList>
            <person name="Istvanek J."/>
            <person name="Dluhosova J."/>
            <person name="Dluhos P."/>
            <person name="Patkova L."/>
            <person name="Nedelnik J."/>
            <person name="Repkova J."/>
        </authorList>
    </citation>
    <scope>NUCLEOTIDE SEQUENCE [LARGE SCALE GENOMIC DNA]</scope>
    <source>
        <strain evidence="2">cv. Tatra</strain>
        <tissue evidence="1">Young leaves</tissue>
    </source>
</reference>
<reference evidence="1 2" key="1">
    <citation type="journal article" date="2014" name="Am. J. Bot.">
        <title>Genome assembly and annotation for red clover (Trifolium pratense; Fabaceae).</title>
        <authorList>
            <person name="Istvanek J."/>
            <person name="Jaros M."/>
            <person name="Krenek A."/>
            <person name="Repkova J."/>
        </authorList>
    </citation>
    <scope>NUCLEOTIDE SEQUENCE [LARGE SCALE GENOMIC DNA]</scope>
    <source>
        <strain evidence="2">cv. Tatra</strain>
        <tissue evidence="1">Young leaves</tissue>
    </source>
</reference>
<comment type="caution">
    <text evidence="1">The sequence shown here is derived from an EMBL/GenBank/DDBJ whole genome shotgun (WGS) entry which is preliminary data.</text>
</comment>
<protein>
    <submittedName>
        <fullName evidence="1">Uncharacterized protein</fullName>
    </submittedName>
</protein>
<proteinExistence type="predicted"/>
<gene>
    <name evidence="1" type="ORF">L195_g061577</name>
</gene>
<name>A0A2K3KAP4_TRIPR</name>
<dbReference type="EMBL" id="ASHM01154494">
    <property type="protein sequence ID" value="PNX63338.1"/>
    <property type="molecule type" value="Genomic_DNA"/>
</dbReference>
<organism evidence="1 2">
    <name type="scientific">Trifolium pratense</name>
    <name type="common">Red clover</name>
    <dbReference type="NCBI Taxonomy" id="57577"/>
    <lineage>
        <taxon>Eukaryota</taxon>
        <taxon>Viridiplantae</taxon>
        <taxon>Streptophyta</taxon>
        <taxon>Embryophyta</taxon>
        <taxon>Tracheophyta</taxon>
        <taxon>Spermatophyta</taxon>
        <taxon>Magnoliopsida</taxon>
        <taxon>eudicotyledons</taxon>
        <taxon>Gunneridae</taxon>
        <taxon>Pentapetalae</taxon>
        <taxon>rosids</taxon>
        <taxon>fabids</taxon>
        <taxon>Fabales</taxon>
        <taxon>Fabaceae</taxon>
        <taxon>Papilionoideae</taxon>
        <taxon>50 kb inversion clade</taxon>
        <taxon>NPAAA clade</taxon>
        <taxon>Hologalegina</taxon>
        <taxon>IRL clade</taxon>
        <taxon>Trifolieae</taxon>
        <taxon>Trifolium</taxon>
    </lineage>
</organism>
<dbReference type="Proteomes" id="UP000236291">
    <property type="component" value="Unassembled WGS sequence"/>
</dbReference>
<feature type="non-terminal residue" evidence="1">
    <location>
        <position position="42"/>
    </location>
</feature>
<dbReference type="AlphaFoldDB" id="A0A2K3KAP4"/>